<keyword evidence="1" id="KW-0472">Membrane</keyword>
<dbReference type="Pfam" id="PF14325">
    <property type="entry name" value="DUF4383"/>
    <property type="match status" value="1"/>
</dbReference>
<evidence type="ECO:0000313" key="2">
    <source>
        <dbReference type="EMBL" id="HFN01528.1"/>
    </source>
</evidence>
<keyword evidence="1" id="KW-0812">Transmembrane</keyword>
<name>A0A7C3KJJ9_9CYAN</name>
<feature type="transmembrane region" description="Helical" evidence="1">
    <location>
        <begin position="82"/>
        <end position="102"/>
    </location>
</feature>
<dbReference type="AlphaFoldDB" id="A0A7C3KJJ9"/>
<evidence type="ECO:0000256" key="1">
    <source>
        <dbReference type="SAM" id="Phobius"/>
    </source>
</evidence>
<organism evidence="2">
    <name type="scientific">Oscillatoriales cyanobacterium SpSt-418</name>
    <dbReference type="NCBI Taxonomy" id="2282169"/>
    <lineage>
        <taxon>Bacteria</taxon>
        <taxon>Bacillati</taxon>
        <taxon>Cyanobacteriota</taxon>
        <taxon>Cyanophyceae</taxon>
        <taxon>Oscillatoriophycideae</taxon>
        <taxon>Oscillatoriales</taxon>
    </lineage>
</organism>
<feature type="transmembrane region" description="Helical" evidence="1">
    <location>
        <begin position="7"/>
        <end position="28"/>
    </location>
</feature>
<accession>A0A7C3KJJ9</accession>
<proteinExistence type="predicted"/>
<keyword evidence="1" id="KW-1133">Transmembrane helix</keyword>
<gene>
    <name evidence="2" type="ORF">ENR64_28045</name>
</gene>
<sequence>MKPAQYFALIVGILFVLIGIAGFIPELVQPPLADPDVVHLGYTQGYGYLMGLFPINVLHNIVHLAVGLLGILASISWDSSRLYSGALALFYGSLTIFGLIPATQTTLGLIPIFGNDIWLHASTAAIATYFGFIATPDLAQMARGAKDQATSAR</sequence>
<feature type="transmembrane region" description="Helical" evidence="1">
    <location>
        <begin position="117"/>
        <end position="135"/>
    </location>
</feature>
<reference evidence="2" key="1">
    <citation type="journal article" date="2020" name="mSystems">
        <title>Genome- and Community-Level Interaction Insights into Carbon Utilization and Element Cycling Functions of Hydrothermarchaeota in Hydrothermal Sediment.</title>
        <authorList>
            <person name="Zhou Z."/>
            <person name="Liu Y."/>
            <person name="Xu W."/>
            <person name="Pan J."/>
            <person name="Luo Z.H."/>
            <person name="Li M."/>
        </authorList>
    </citation>
    <scope>NUCLEOTIDE SEQUENCE [LARGE SCALE GENOMIC DNA]</scope>
    <source>
        <strain evidence="2">SpSt-418</strain>
    </source>
</reference>
<dbReference type="EMBL" id="DSRU01000417">
    <property type="protein sequence ID" value="HFN01528.1"/>
    <property type="molecule type" value="Genomic_DNA"/>
</dbReference>
<feature type="transmembrane region" description="Helical" evidence="1">
    <location>
        <begin position="48"/>
        <end position="75"/>
    </location>
</feature>
<protein>
    <submittedName>
        <fullName evidence="2">DUF4383 domain-containing protein</fullName>
    </submittedName>
</protein>
<comment type="caution">
    <text evidence="2">The sequence shown here is derived from an EMBL/GenBank/DDBJ whole genome shotgun (WGS) entry which is preliminary data.</text>
</comment>